<evidence type="ECO:0000313" key="1">
    <source>
        <dbReference type="EMBL" id="MQM19536.1"/>
    </source>
</evidence>
<proteinExistence type="predicted"/>
<protein>
    <submittedName>
        <fullName evidence="1">Uncharacterized protein</fullName>
    </submittedName>
</protein>
<sequence>MGNCAFSGFGGGAEDLIIRVATCSGGVMELHPPVTAECVTHGFPGYGVFRSADVVSRPLLHNEELLVGELYYLRPLNGSPRSGLLPSAVAPYRVSLDHHGFWKRQEIMEALPRWSGGGGLGNDSIGGGTGVWRVKLAISPAQLAEILSQGTRTEALIESVRTVAKCGSAVATSAAGSDQWSLSGSRKAPSESMA</sequence>
<dbReference type="Proteomes" id="UP000652761">
    <property type="component" value="Unassembled WGS sequence"/>
</dbReference>
<organism evidence="1 2">
    <name type="scientific">Colocasia esculenta</name>
    <name type="common">Wild taro</name>
    <name type="synonym">Arum esculentum</name>
    <dbReference type="NCBI Taxonomy" id="4460"/>
    <lineage>
        <taxon>Eukaryota</taxon>
        <taxon>Viridiplantae</taxon>
        <taxon>Streptophyta</taxon>
        <taxon>Embryophyta</taxon>
        <taxon>Tracheophyta</taxon>
        <taxon>Spermatophyta</taxon>
        <taxon>Magnoliopsida</taxon>
        <taxon>Liliopsida</taxon>
        <taxon>Araceae</taxon>
        <taxon>Aroideae</taxon>
        <taxon>Colocasieae</taxon>
        <taxon>Colocasia</taxon>
    </lineage>
</organism>
<dbReference type="OrthoDB" id="1406886at2759"/>
<dbReference type="AlphaFoldDB" id="A0A843XJN9"/>
<dbReference type="PANTHER" id="PTHR33148:SF41">
    <property type="entry name" value="DUF4228 DOMAIN PROTEIN"/>
    <property type="match status" value="1"/>
</dbReference>
<dbReference type="PANTHER" id="PTHR33148">
    <property type="entry name" value="PLASTID MOVEMENT IMPAIRED PROTEIN-RELATED"/>
    <property type="match status" value="1"/>
</dbReference>
<keyword evidence="2" id="KW-1185">Reference proteome</keyword>
<dbReference type="InterPro" id="IPR025322">
    <property type="entry name" value="PADRE_dom"/>
</dbReference>
<accession>A0A843XJN9</accession>
<reference evidence="1" key="1">
    <citation type="submission" date="2017-07" db="EMBL/GenBank/DDBJ databases">
        <title>Taro Niue Genome Assembly and Annotation.</title>
        <authorList>
            <person name="Atibalentja N."/>
            <person name="Keating K."/>
            <person name="Fields C.J."/>
        </authorList>
    </citation>
    <scope>NUCLEOTIDE SEQUENCE</scope>
    <source>
        <strain evidence="1">Niue_2</strain>
        <tissue evidence="1">Leaf</tissue>
    </source>
</reference>
<evidence type="ECO:0000313" key="2">
    <source>
        <dbReference type="Proteomes" id="UP000652761"/>
    </source>
</evidence>
<name>A0A843XJN9_COLES</name>
<dbReference type="EMBL" id="NMUH01008997">
    <property type="protein sequence ID" value="MQM19536.1"/>
    <property type="molecule type" value="Genomic_DNA"/>
</dbReference>
<gene>
    <name evidence="1" type="ORF">Taro_052542</name>
</gene>
<comment type="caution">
    <text evidence="1">The sequence shown here is derived from an EMBL/GenBank/DDBJ whole genome shotgun (WGS) entry which is preliminary data.</text>
</comment>
<dbReference type="Pfam" id="PF14009">
    <property type="entry name" value="PADRE"/>
    <property type="match status" value="1"/>
</dbReference>